<dbReference type="EMBL" id="CP096205">
    <property type="protein sequence ID" value="UPQ78704.1"/>
    <property type="molecule type" value="Genomic_DNA"/>
</dbReference>
<evidence type="ECO:0000259" key="2">
    <source>
        <dbReference type="Pfam" id="PF03703"/>
    </source>
</evidence>
<feature type="transmembrane region" description="Helical" evidence="1">
    <location>
        <begin position="230"/>
        <end position="253"/>
    </location>
</feature>
<keyword evidence="1" id="KW-0812">Transmembrane</keyword>
<feature type="transmembrane region" description="Helical" evidence="1">
    <location>
        <begin position="394"/>
        <end position="413"/>
    </location>
</feature>
<feature type="domain" description="YdbS-like PH" evidence="2">
    <location>
        <begin position="263"/>
        <end position="345"/>
    </location>
</feature>
<dbReference type="RefSeq" id="WP_248433652.1">
    <property type="nucleotide sequence ID" value="NZ_CP096205.1"/>
</dbReference>
<feature type="domain" description="YdbS-like PH" evidence="2">
    <location>
        <begin position="80"/>
        <end position="150"/>
    </location>
</feature>
<evidence type="ECO:0000313" key="3">
    <source>
        <dbReference type="EMBL" id="UPQ78704.1"/>
    </source>
</evidence>
<protein>
    <submittedName>
        <fullName evidence="3">PH domain-containing protein</fullName>
    </submittedName>
</protein>
<gene>
    <name evidence="3" type="ORF">M0M57_13885</name>
</gene>
<feature type="transmembrane region" description="Helical" evidence="1">
    <location>
        <begin position="48"/>
        <end position="68"/>
    </location>
</feature>
<feature type="transmembrane region" description="Helical" evidence="1">
    <location>
        <begin position="364"/>
        <end position="388"/>
    </location>
</feature>
<dbReference type="Proteomes" id="UP000830583">
    <property type="component" value="Chromosome"/>
</dbReference>
<evidence type="ECO:0000313" key="4">
    <source>
        <dbReference type="Proteomes" id="UP000830583"/>
    </source>
</evidence>
<organism evidence="3 4">
    <name type="scientific">Flavobacterium azooxidireducens</name>
    <dbReference type="NCBI Taxonomy" id="1871076"/>
    <lineage>
        <taxon>Bacteria</taxon>
        <taxon>Pseudomonadati</taxon>
        <taxon>Bacteroidota</taxon>
        <taxon>Flavobacteriia</taxon>
        <taxon>Flavobacteriales</taxon>
        <taxon>Flavobacteriaceae</taxon>
        <taxon>Flavobacterium</taxon>
    </lineage>
</organism>
<dbReference type="PIRSF" id="PIRSF026631">
    <property type="entry name" value="UCP026631"/>
    <property type="match status" value="1"/>
</dbReference>
<dbReference type="Pfam" id="PF03703">
    <property type="entry name" value="bPH_2"/>
    <property type="match status" value="2"/>
</dbReference>
<keyword evidence="4" id="KW-1185">Reference proteome</keyword>
<evidence type="ECO:0000256" key="1">
    <source>
        <dbReference type="SAM" id="Phobius"/>
    </source>
</evidence>
<sequence>MPSFDFSQPQKQSVKGIAIMFADTLQGIIRSLWVPLLLIIYRFDWDKLLFFVIGLVVLLLVIGVIAYLKYINFTFFLDESKEEFVIQKGVISKNKITIQLDKIQQVNINQSVIQKLVGVYSVDIDTAGSDKKEASIRAVDNEVALHLKNKLLSFEKNTEGISAEEESIEPNQPFLKIGLLTLLKVGLTSNYGRSIAIIIGFIGSLYGGFQDVVTSFEVDEDEVNGLVDQGLGYFSISFFLMAILILVLLINLVRTVVKFFDYQMVVQRKALAINFGLFAKKNTLLKPSKVQITTYSQNFFQRKLNLIDLKLKQASSSDVVDEEGKRSNAIEVPGCSKAEKDEILKMILSKLPTTEQVFKPNFRYLIKAIGLGIIVPCIIFICLGLFVYEPLQHYFPLLLAYILMVGIIVFFQFRNYRLQLSKDFIVIKSNAWDVEHQLIEPFKIQGITTKQYLWHKRSDIAHLTFHTAAGDLKFKFADYSSLKPWINYWLYEVERADRNWM</sequence>
<keyword evidence="1" id="KW-0472">Membrane</keyword>
<feature type="transmembrane region" description="Helical" evidence="1">
    <location>
        <begin position="21"/>
        <end position="42"/>
    </location>
</feature>
<proteinExistence type="predicted"/>
<dbReference type="PANTHER" id="PTHR34473">
    <property type="entry name" value="UPF0699 TRANSMEMBRANE PROTEIN YDBS"/>
    <property type="match status" value="1"/>
</dbReference>
<dbReference type="InterPro" id="IPR005182">
    <property type="entry name" value="YdbS-like_PH"/>
</dbReference>
<feature type="transmembrane region" description="Helical" evidence="1">
    <location>
        <begin position="191"/>
        <end position="210"/>
    </location>
</feature>
<reference evidence="3" key="1">
    <citation type="submission" date="2022-04" db="EMBL/GenBank/DDBJ databases">
        <title>Consumption of N2O by Flavobacterium azooxidireducens sp. nov. isolated from Decomposing Leaf Litter of Phragmites australis (Cav.).</title>
        <authorList>
            <person name="Behrendt U."/>
            <person name="Spanner T."/>
            <person name="Augustin J."/>
            <person name="Horn M.A."/>
            <person name="Kolb S."/>
            <person name="Ulrich A."/>
        </authorList>
    </citation>
    <scope>NUCLEOTIDE SEQUENCE</scope>
    <source>
        <strain evidence="3">IGB 4-14</strain>
    </source>
</reference>
<dbReference type="InterPro" id="IPR014529">
    <property type="entry name" value="UCP026631"/>
</dbReference>
<accession>A0ABY4KDS9</accession>
<name>A0ABY4KDS9_9FLAO</name>
<keyword evidence="1" id="KW-1133">Transmembrane helix</keyword>
<dbReference type="PANTHER" id="PTHR34473:SF2">
    <property type="entry name" value="UPF0699 TRANSMEMBRANE PROTEIN YDBT"/>
    <property type="match status" value="1"/>
</dbReference>